<proteinExistence type="predicted"/>
<dbReference type="InterPro" id="IPR036397">
    <property type="entry name" value="RNaseH_sf"/>
</dbReference>
<dbReference type="SUPFAM" id="SSF53098">
    <property type="entry name" value="Ribonuclease H-like"/>
    <property type="match status" value="1"/>
</dbReference>
<evidence type="ECO:0000313" key="2">
    <source>
        <dbReference type="EMBL" id="AKE44800.1"/>
    </source>
</evidence>
<dbReference type="RefSeq" id="YP_009189554.1">
    <property type="nucleotide sequence ID" value="NC_028676.1"/>
</dbReference>
<organism evidence="2 3">
    <name type="scientific">Sinorhizobium phage phiM9</name>
    <dbReference type="NCBI Taxonomy" id="1636182"/>
    <lineage>
        <taxon>Viruses</taxon>
        <taxon>Duplodnaviria</taxon>
        <taxon>Heunggongvirae</taxon>
        <taxon>Uroviricota</taxon>
        <taxon>Caudoviricetes</taxon>
        <taxon>Pootjesviridae</taxon>
        <taxon>Emnonavirus</taxon>
        <taxon>Emnonavirus phiM9</taxon>
    </lineage>
</organism>
<dbReference type="SMART" id="SM00479">
    <property type="entry name" value="EXOIII"/>
    <property type="match status" value="1"/>
</dbReference>
<dbReference type="GeneID" id="26517852"/>
<dbReference type="GO" id="GO:0003676">
    <property type="term" value="F:nucleic acid binding"/>
    <property type="evidence" value="ECO:0007669"/>
    <property type="project" value="InterPro"/>
</dbReference>
<keyword evidence="3" id="KW-1185">Reference proteome</keyword>
<dbReference type="InterPro" id="IPR012337">
    <property type="entry name" value="RNaseH-like_sf"/>
</dbReference>
<evidence type="ECO:0000313" key="3">
    <source>
        <dbReference type="Proteomes" id="UP000033804"/>
    </source>
</evidence>
<dbReference type="Proteomes" id="UP000033804">
    <property type="component" value="Segment"/>
</dbReference>
<dbReference type="InterPro" id="IPR013520">
    <property type="entry name" value="Ribonucl_H"/>
</dbReference>
<dbReference type="EMBL" id="KP881232">
    <property type="protein sequence ID" value="AKE44800.1"/>
    <property type="molecule type" value="Genomic_DNA"/>
</dbReference>
<dbReference type="Gene3D" id="3.30.420.10">
    <property type="entry name" value="Ribonuclease H-like superfamily/Ribonuclease H"/>
    <property type="match status" value="1"/>
</dbReference>
<reference evidence="2 3" key="1">
    <citation type="journal article" date="2015" name="J. Virol.">
        <title>Sinorhizobium meliloti Phage ?M9 Defines a New Group of T4 Superfamily Phages with Unusual Genomic Features but a Common T=16 Capsid.</title>
        <authorList>
            <person name="Johnson M.C."/>
            <person name="Tatum K.B."/>
            <person name="Lynn J.S."/>
            <person name="Brewer T.E."/>
            <person name="Lu S."/>
            <person name="Washburn B.K."/>
            <person name="Stroupe M.E."/>
            <person name="Jones K.M."/>
        </authorList>
    </citation>
    <scope>NUCLEOTIDE SEQUENCE [LARGE SCALE GENOMIC DNA]</scope>
</reference>
<evidence type="ECO:0000259" key="1">
    <source>
        <dbReference type="SMART" id="SM00479"/>
    </source>
</evidence>
<reference evidence="3" key="2">
    <citation type="submission" date="2015-03" db="EMBL/GenBank/DDBJ databases">
        <title>The genome and structure of Sinorhizobium meliloti phage phiM9.</title>
        <authorList>
            <person name="Johnson M.C."/>
            <person name="Tatum K.B."/>
            <person name="Lynn J.S."/>
            <person name="Brewer T.E."/>
            <person name="Washburn B.K."/>
            <person name="Stroupe M.E."/>
            <person name="Jones K.M."/>
        </authorList>
    </citation>
    <scope>NUCLEOTIDE SEQUENCE [LARGE SCALE GENOMIC DNA]</scope>
</reference>
<dbReference type="OrthoDB" id="30099at10239"/>
<dbReference type="CDD" id="cd06127">
    <property type="entry name" value="DEDDh"/>
    <property type="match status" value="1"/>
</dbReference>
<dbReference type="Pfam" id="PF00929">
    <property type="entry name" value="RNase_T"/>
    <property type="match status" value="1"/>
</dbReference>
<protein>
    <submittedName>
        <fullName evidence="2">Putative DNA polymerase III subunit epsilon</fullName>
    </submittedName>
</protein>
<dbReference type="KEGG" id="vg:26517852"/>
<sequence>MLNEHGLYEIGRTKELGNGQKIRYLTEMPRHFPEREPEGNVYEATFVDFETTGLDTENDEITQMGWVRFQFDDSMKITKVVSQGVKHNIPEREVSEDAARLTGFTKAKLQEIGEMITQEDFDRAFGNIEFALAHNAKYDRRFIDRFYKAEPLVWGCTNADLDIKSRFMIPSNSLGVLMAYMKDWYFGHHDALDDSFAGVHLADMFFKELVEKIFKPSFKAMAYQSAFESKDALKLRGYKWEPTVKTWWKGGFTEEEVEEELKWLDQYCGGKQEKLAVDLKARHL</sequence>
<accession>A0A0F6R602</accession>
<feature type="domain" description="Exonuclease" evidence="1">
    <location>
        <begin position="43"/>
        <end position="211"/>
    </location>
</feature>
<gene>
    <name evidence="2" type="ORF">Sm_phiM9_172</name>
</gene>
<name>A0A0F6R602_9CAUD</name>